<evidence type="ECO:0000313" key="1">
    <source>
        <dbReference type="EMBL" id="GBM09793.1"/>
    </source>
</evidence>
<protein>
    <submittedName>
        <fullName evidence="1">Uncharacterized protein</fullName>
    </submittedName>
</protein>
<evidence type="ECO:0000313" key="2">
    <source>
        <dbReference type="Proteomes" id="UP000499080"/>
    </source>
</evidence>
<accession>A0A4Y2CZG1</accession>
<dbReference type="EMBL" id="BGPR01000276">
    <property type="protein sequence ID" value="GBM09793.1"/>
    <property type="molecule type" value="Genomic_DNA"/>
</dbReference>
<proteinExistence type="predicted"/>
<gene>
    <name evidence="1" type="ORF">AVEN_234633_1</name>
</gene>
<organism evidence="1 2">
    <name type="scientific">Araneus ventricosus</name>
    <name type="common">Orbweaver spider</name>
    <name type="synonym">Epeira ventricosa</name>
    <dbReference type="NCBI Taxonomy" id="182803"/>
    <lineage>
        <taxon>Eukaryota</taxon>
        <taxon>Metazoa</taxon>
        <taxon>Ecdysozoa</taxon>
        <taxon>Arthropoda</taxon>
        <taxon>Chelicerata</taxon>
        <taxon>Arachnida</taxon>
        <taxon>Araneae</taxon>
        <taxon>Araneomorphae</taxon>
        <taxon>Entelegynae</taxon>
        <taxon>Araneoidea</taxon>
        <taxon>Araneidae</taxon>
        <taxon>Araneus</taxon>
    </lineage>
</organism>
<dbReference type="Proteomes" id="UP000499080">
    <property type="component" value="Unassembled WGS sequence"/>
</dbReference>
<keyword evidence="2" id="KW-1185">Reference proteome</keyword>
<sequence length="118" mass="12837">MKGLHLLFLLQCHENDLLKPEWILHRKHDTTHNNEHISEKGKWFAITVHSRNTNHKRLCSDGIAVAALQTSQFSLGGVVEAFVVHIVGDACAWGEPTSGIGGRLFLVSVGGGAVSGRC</sequence>
<reference evidence="1 2" key="1">
    <citation type="journal article" date="2019" name="Sci. Rep.">
        <title>Orb-weaving spider Araneus ventricosus genome elucidates the spidroin gene catalogue.</title>
        <authorList>
            <person name="Kono N."/>
            <person name="Nakamura H."/>
            <person name="Ohtoshi R."/>
            <person name="Moran D.A.P."/>
            <person name="Shinohara A."/>
            <person name="Yoshida Y."/>
            <person name="Fujiwara M."/>
            <person name="Mori M."/>
            <person name="Tomita M."/>
            <person name="Arakawa K."/>
        </authorList>
    </citation>
    <scope>NUCLEOTIDE SEQUENCE [LARGE SCALE GENOMIC DNA]</scope>
</reference>
<comment type="caution">
    <text evidence="1">The sequence shown here is derived from an EMBL/GenBank/DDBJ whole genome shotgun (WGS) entry which is preliminary data.</text>
</comment>
<name>A0A4Y2CZG1_ARAVE</name>
<dbReference type="AlphaFoldDB" id="A0A4Y2CZG1"/>